<reference evidence="3 4" key="1">
    <citation type="submission" date="2019-08" db="EMBL/GenBank/DDBJ databases">
        <title>Draft genome sequences of two oriental melons (Cucumis melo L. var makuwa).</title>
        <authorList>
            <person name="Kwon S.-Y."/>
        </authorList>
    </citation>
    <scope>NUCLEOTIDE SEQUENCE [LARGE SCALE GENOMIC DNA]</scope>
    <source>
        <strain evidence="4">cv. Chang Bougi</strain>
        <strain evidence="3">cv. SW 3</strain>
        <tissue evidence="2">Leaf</tissue>
    </source>
</reference>
<evidence type="ECO:0000313" key="1">
    <source>
        <dbReference type="EMBL" id="KAA0025653.1"/>
    </source>
</evidence>
<evidence type="ECO:0000313" key="2">
    <source>
        <dbReference type="EMBL" id="TYK12526.1"/>
    </source>
</evidence>
<comment type="caution">
    <text evidence="2">The sequence shown here is derived from an EMBL/GenBank/DDBJ whole genome shotgun (WGS) entry which is preliminary data.</text>
</comment>
<dbReference type="Proteomes" id="UP000321393">
    <property type="component" value="Unassembled WGS sequence"/>
</dbReference>
<gene>
    <name evidence="2" type="ORF">E5676_scaffold255G001070</name>
    <name evidence="1" type="ORF">E6C27_scaffold253G001460</name>
</gene>
<dbReference type="OrthoDB" id="278430at2759"/>
<dbReference type="EMBL" id="SSTE01023086">
    <property type="protein sequence ID" value="KAA0025653.1"/>
    <property type="molecule type" value="Genomic_DNA"/>
</dbReference>
<accession>A0A5D3CQ27</accession>
<name>A0A5D3CQ27_CUCMM</name>
<evidence type="ECO:0000313" key="3">
    <source>
        <dbReference type="Proteomes" id="UP000321393"/>
    </source>
</evidence>
<dbReference type="Proteomes" id="UP000321947">
    <property type="component" value="Unassembled WGS sequence"/>
</dbReference>
<organism evidence="2 4">
    <name type="scientific">Cucumis melo var. makuwa</name>
    <name type="common">Oriental melon</name>
    <dbReference type="NCBI Taxonomy" id="1194695"/>
    <lineage>
        <taxon>Eukaryota</taxon>
        <taxon>Viridiplantae</taxon>
        <taxon>Streptophyta</taxon>
        <taxon>Embryophyta</taxon>
        <taxon>Tracheophyta</taxon>
        <taxon>Spermatophyta</taxon>
        <taxon>Magnoliopsida</taxon>
        <taxon>eudicotyledons</taxon>
        <taxon>Gunneridae</taxon>
        <taxon>Pentapetalae</taxon>
        <taxon>rosids</taxon>
        <taxon>fabids</taxon>
        <taxon>Cucurbitales</taxon>
        <taxon>Cucurbitaceae</taxon>
        <taxon>Benincaseae</taxon>
        <taxon>Cucumis</taxon>
    </lineage>
</organism>
<dbReference type="STRING" id="1194695.A0A5D3CQ27"/>
<sequence>MGPRVRRGSKKCGLFRGVEKWVRGRAESKAQIWLLHQLLRAIAGQAGGSALGRLQAPESWEVADLDVATSRLMLPSSSPNKNSISLDHPVADAVTAYHFLFRFVASASSALDRVSEDAINPVDRFLREEALHNPGKRLSSNASLLF</sequence>
<dbReference type="EMBL" id="SSTD01010113">
    <property type="protein sequence ID" value="TYK12526.1"/>
    <property type="molecule type" value="Genomic_DNA"/>
</dbReference>
<dbReference type="AlphaFoldDB" id="A0A5D3CQ27"/>
<evidence type="ECO:0000313" key="4">
    <source>
        <dbReference type="Proteomes" id="UP000321947"/>
    </source>
</evidence>
<proteinExistence type="predicted"/>
<protein>
    <submittedName>
        <fullName evidence="2">R3H domain-containing protein 2-like</fullName>
    </submittedName>
</protein>